<organism evidence="3 4">
    <name type="scientific">Chlamydomonas eustigma</name>
    <dbReference type="NCBI Taxonomy" id="1157962"/>
    <lineage>
        <taxon>Eukaryota</taxon>
        <taxon>Viridiplantae</taxon>
        <taxon>Chlorophyta</taxon>
        <taxon>core chlorophytes</taxon>
        <taxon>Chlorophyceae</taxon>
        <taxon>CS clade</taxon>
        <taxon>Chlamydomonadales</taxon>
        <taxon>Chlamydomonadaceae</taxon>
        <taxon>Chlamydomonas</taxon>
    </lineage>
</organism>
<keyword evidence="4" id="KW-1185">Reference proteome</keyword>
<reference evidence="3 4" key="1">
    <citation type="submission" date="2017-08" db="EMBL/GenBank/DDBJ databases">
        <title>Acidophilic green algal genome provides insights into adaptation to an acidic environment.</title>
        <authorList>
            <person name="Hirooka S."/>
            <person name="Hirose Y."/>
            <person name="Kanesaki Y."/>
            <person name="Higuchi S."/>
            <person name="Fujiwara T."/>
            <person name="Onuma R."/>
            <person name="Era A."/>
            <person name="Ohbayashi R."/>
            <person name="Uzuka A."/>
            <person name="Nozaki H."/>
            <person name="Yoshikawa H."/>
            <person name="Miyagishima S.Y."/>
        </authorList>
    </citation>
    <scope>NUCLEOTIDE SEQUENCE [LARGE SCALE GENOMIC DNA]</scope>
    <source>
        <strain evidence="3 4">NIES-2499</strain>
    </source>
</reference>
<feature type="compositionally biased region" description="Acidic residues" evidence="1">
    <location>
        <begin position="571"/>
        <end position="580"/>
    </location>
</feature>
<feature type="domain" description="HD/PDEase" evidence="2">
    <location>
        <begin position="66"/>
        <end position="218"/>
    </location>
</feature>
<dbReference type="InterPro" id="IPR050135">
    <property type="entry name" value="dGTPase-like"/>
</dbReference>
<sequence>MDDDFSLSQLAVMPRLPDATSKFIQDSVHKICRFSPLCVKVMDTREWQRLRSLRQLGLTNYIYPCAVHTRAEHSMGVCSLANEFADRIYRGQRAELGMTEMDVECVSLAGLCHDLGHGPFSHVFEYEFLKKMNITDWVHEDMSCQILDLIMENPRIPDNLLPDEVDRRRIKTMIDPPTDAAFSSRPDRYLYDIVANHHNSIDVDKFDYLKRDSMLCGIKIGFDAKRAMIFSKVIGNEICFKSSEYMPLLELFRSRERMHRQVYTHKKTKIIEFMVSDAMFEANARFRFDEKIRSAKTFLSLDDSIMNRIQFFHEFHDRETLDDREQRGMDSAQAILKRLHDRDMYQFINAAQIPHYLPSEAVDQIIRMFTSTEIMSCYSGNGASLNAEDIITSVNKINFSMNDKNPMEYVKFFTRFTDTYSRPVSSEETSEMLTPVFQERSLRLYSRNGDLEVCRALEEAFQSWIRRHLGPNRPMETPRRFGQMGADSRPNHSNGLPLQENSLPGGSGKYVSKVGSGHRLTFAEGRRGSEEHAQNSGFEAATKCVDGDFRCPSPVESHSSLFKRKRSLNVELDEANEGAA</sequence>
<dbReference type="SUPFAM" id="SSF109604">
    <property type="entry name" value="HD-domain/PDEase-like"/>
    <property type="match status" value="1"/>
</dbReference>
<evidence type="ECO:0000313" key="4">
    <source>
        <dbReference type="Proteomes" id="UP000232323"/>
    </source>
</evidence>
<dbReference type="GO" id="GO:0008832">
    <property type="term" value="F:dGTPase activity"/>
    <property type="evidence" value="ECO:0007669"/>
    <property type="project" value="TreeGrafter"/>
</dbReference>
<dbReference type="Proteomes" id="UP000232323">
    <property type="component" value="Unassembled WGS sequence"/>
</dbReference>
<dbReference type="InterPro" id="IPR006674">
    <property type="entry name" value="HD_domain"/>
</dbReference>
<feature type="region of interest" description="Disordered" evidence="1">
    <location>
        <begin position="555"/>
        <end position="580"/>
    </location>
</feature>
<protein>
    <recommendedName>
        <fullName evidence="2">HD/PDEase domain-containing protein</fullName>
    </recommendedName>
</protein>
<gene>
    <name evidence="3" type="ORF">CEUSTIGMA_g5912.t1</name>
</gene>
<evidence type="ECO:0000259" key="2">
    <source>
        <dbReference type="SMART" id="SM00471"/>
    </source>
</evidence>
<dbReference type="InterPro" id="IPR003607">
    <property type="entry name" value="HD/PDEase_dom"/>
</dbReference>
<dbReference type="PANTHER" id="PTHR11373">
    <property type="entry name" value="DEOXYNUCLEOSIDE TRIPHOSPHATE TRIPHOSPHOHYDROLASE"/>
    <property type="match status" value="1"/>
</dbReference>
<dbReference type="Gene3D" id="3.30.70.2760">
    <property type="match status" value="1"/>
</dbReference>
<dbReference type="AlphaFoldDB" id="A0A250X5W6"/>
<accession>A0A250X5W6</accession>
<feature type="compositionally biased region" description="Polar residues" evidence="1">
    <location>
        <begin position="491"/>
        <end position="504"/>
    </location>
</feature>
<evidence type="ECO:0000313" key="3">
    <source>
        <dbReference type="EMBL" id="GAX78473.1"/>
    </source>
</evidence>
<dbReference type="SMART" id="SM00471">
    <property type="entry name" value="HDc"/>
    <property type="match status" value="1"/>
</dbReference>
<name>A0A250X5W6_9CHLO</name>
<dbReference type="STRING" id="1157962.A0A250X5W6"/>
<dbReference type="Gene3D" id="1.10.3210.10">
    <property type="entry name" value="Hypothetical protein af1432"/>
    <property type="match status" value="1"/>
</dbReference>
<dbReference type="PANTHER" id="PTHR11373:SF4">
    <property type="entry name" value="DEOXYNUCLEOSIDE TRIPHOSPHATE TRIPHOSPHOHYDROLASE SAMHD1"/>
    <property type="match status" value="1"/>
</dbReference>
<proteinExistence type="predicted"/>
<dbReference type="GO" id="GO:0006203">
    <property type="term" value="P:dGTP catabolic process"/>
    <property type="evidence" value="ECO:0007669"/>
    <property type="project" value="TreeGrafter"/>
</dbReference>
<feature type="region of interest" description="Disordered" evidence="1">
    <location>
        <begin position="472"/>
        <end position="511"/>
    </location>
</feature>
<dbReference type="EMBL" id="BEGY01000033">
    <property type="protein sequence ID" value="GAX78473.1"/>
    <property type="molecule type" value="Genomic_DNA"/>
</dbReference>
<comment type="caution">
    <text evidence="3">The sequence shown here is derived from an EMBL/GenBank/DDBJ whole genome shotgun (WGS) entry which is preliminary data.</text>
</comment>
<dbReference type="OrthoDB" id="9991235at2759"/>
<evidence type="ECO:0000256" key="1">
    <source>
        <dbReference type="SAM" id="MobiDB-lite"/>
    </source>
</evidence>
<dbReference type="GO" id="GO:0005634">
    <property type="term" value="C:nucleus"/>
    <property type="evidence" value="ECO:0007669"/>
    <property type="project" value="TreeGrafter"/>
</dbReference>
<dbReference type="CDD" id="cd00077">
    <property type="entry name" value="HDc"/>
    <property type="match status" value="1"/>
</dbReference>
<dbReference type="Pfam" id="PF01966">
    <property type="entry name" value="HD"/>
    <property type="match status" value="1"/>
</dbReference>